<sequence>MKTELEQEKELLMMKGDALRMKLYAQSDRKQSKQTSASPTFVDSISTVVSSLNQPMVRSLAVSLLSKKLLSSKFLAYSALGAAALYLLNRNNPSE</sequence>
<evidence type="ECO:0000313" key="2">
    <source>
        <dbReference type="Proteomes" id="UP001224083"/>
    </source>
</evidence>
<accession>A0ABT9KGN0</accession>
<proteinExistence type="predicted"/>
<name>A0ABT9KGN0_9PAST</name>
<dbReference type="Proteomes" id="UP001224083">
    <property type="component" value="Unassembled WGS sequence"/>
</dbReference>
<organism evidence="1 2">
    <name type="scientific">Bisgaard Taxon 45</name>
    <dbReference type="NCBI Taxonomy" id="304289"/>
    <lineage>
        <taxon>Bacteria</taxon>
        <taxon>Pseudomonadati</taxon>
        <taxon>Pseudomonadota</taxon>
        <taxon>Gammaproteobacteria</taxon>
        <taxon>Pasteurellales</taxon>
        <taxon>Pasteurellaceae</taxon>
    </lineage>
</organism>
<comment type="caution">
    <text evidence="1">The sequence shown here is derived from an EMBL/GenBank/DDBJ whole genome shotgun (WGS) entry which is preliminary data.</text>
</comment>
<gene>
    <name evidence="1" type="ORF">O7M46_09645</name>
</gene>
<dbReference type="EMBL" id="JAQAHH010000009">
    <property type="protein sequence ID" value="MDP9501218.1"/>
    <property type="molecule type" value="Genomic_DNA"/>
</dbReference>
<keyword evidence="2" id="KW-1185">Reference proteome</keyword>
<evidence type="ECO:0000313" key="1">
    <source>
        <dbReference type="EMBL" id="MDP9501218.1"/>
    </source>
</evidence>
<protein>
    <submittedName>
        <fullName evidence="1">Uncharacterized protein</fullName>
    </submittedName>
</protein>
<reference evidence="1 2" key="1">
    <citation type="submission" date="2022-12" db="EMBL/GenBank/DDBJ databases">
        <title>Genome sequence of Pasteurellaceae Bisgaard Taxon 45.</title>
        <authorList>
            <person name="Foggin C."/>
            <person name="Rosen L.E."/>
            <person name="Henton M."/>
            <person name="Buys A."/>
            <person name="Floyd T."/>
            <person name="Turner A.D."/>
            <person name="Tarbin J."/>
            <person name="Lloyd A.S."/>
            <person name="Chaitezvi C."/>
            <person name="Ellis R.J."/>
            <person name="Roberts H.C."/>
            <person name="Dastjerdi A."/>
            <person name="Nunez A."/>
            <person name="Van Vliet A.H."/>
            <person name="Steinbach F."/>
        </authorList>
    </citation>
    <scope>NUCLEOTIDE SEQUENCE [LARGE SCALE GENOMIC DNA]</scope>
    <source>
        <strain evidence="1 2">VF20HR</strain>
    </source>
</reference>